<protein>
    <recommendedName>
        <fullName evidence="3">DUF2993 domain-containing protein</fullName>
    </recommendedName>
</protein>
<evidence type="ECO:0000313" key="2">
    <source>
        <dbReference type="Proteomes" id="UP000276437"/>
    </source>
</evidence>
<keyword evidence="2" id="KW-1185">Reference proteome</keyword>
<dbReference type="KEGG" id="mana:MAMMFC1_02413"/>
<reference evidence="1 2" key="1">
    <citation type="journal article" date="2018" name="Int. J. Syst. Evol. Microbiol.">
        <title>Methylomusa anaerophila gen. nov., sp. nov., an anaerobic methanol-utilizing bacterium isolated from a microbial fuel cell.</title>
        <authorList>
            <person name="Amano N."/>
            <person name="Yamamuro A."/>
            <person name="Miyahara M."/>
            <person name="Kouzuma A."/>
            <person name="Abe T."/>
            <person name="Watanabe K."/>
        </authorList>
    </citation>
    <scope>NUCLEOTIDE SEQUENCE [LARGE SCALE GENOMIC DNA]</scope>
    <source>
        <strain evidence="1 2">MMFC1</strain>
    </source>
</reference>
<accession>A0A348AKY1</accession>
<dbReference type="Pfam" id="PF11209">
    <property type="entry name" value="LmeA"/>
    <property type="match status" value="1"/>
</dbReference>
<evidence type="ECO:0000313" key="1">
    <source>
        <dbReference type="EMBL" id="BBB91729.1"/>
    </source>
</evidence>
<name>A0A348AKY1_9FIRM</name>
<gene>
    <name evidence="1" type="ORF">MAMMFC1_02413</name>
</gene>
<evidence type="ECO:0008006" key="3">
    <source>
        <dbReference type="Google" id="ProtNLM"/>
    </source>
</evidence>
<dbReference type="Proteomes" id="UP000276437">
    <property type="component" value="Chromosome"/>
</dbReference>
<sequence length="230" mass="25067">MSKRWIIAILLVLFLAVIAEVMLSKIVSDAVAQGMTGLTGSRQVAAHVEKSPAFLMLGGRFDRVDIDAQDVKLDKIALADMHVLMTDVQLDMEALITRRALVIQGVRDIDLTTVVTQDELAKYLNSSVKGVKNANVAVSPGKVEVNSQLTLGGIARVDVKLEGRITGEQDKIKFVAERFWLNNSPVGNIGGALLTEVPLVDLSKLPFKVTVRDIVTEEGKVVIHTDNRSR</sequence>
<dbReference type="OrthoDB" id="1678803at2"/>
<dbReference type="InterPro" id="IPR021373">
    <property type="entry name" value="DUF2993"/>
</dbReference>
<organism evidence="1 2">
    <name type="scientific">Methylomusa anaerophila</name>
    <dbReference type="NCBI Taxonomy" id="1930071"/>
    <lineage>
        <taxon>Bacteria</taxon>
        <taxon>Bacillati</taxon>
        <taxon>Bacillota</taxon>
        <taxon>Negativicutes</taxon>
        <taxon>Selenomonadales</taxon>
        <taxon>Sporomusaceae</taxon>
        <taxon>Methylomusa</taxon>
    </lineage>
</organism>
<dbReference type="RefSeq" id="WP_126308715.1">
    <property type="nucleotide sequence ID" value="NZ_AP018449.1"/>
</dbReference>
<dbReference type="AlphaFoldDB" id="A0A348AKY1"/>
<dbReference type="EMBL" id="AP018449">
    <property type="protein sequence ID" value="BBB91729.1"/>
    <property type="molecule type" value="Genomic_DNA"/>
</dbReference>
<proteinExistence type="predicted"/>